<name>A0A6P8S7N9_GEOSA</name>
<accession>A0A6P8S7N9</accession>
<dbReference type="KEGG" id="gsh:117366643"/>
<dbReference type="GeneID" id="117366643"/>
<dbReference type="AlphaFoldDB" id="A0A6P8S7N9"/>
<sequence length="417" mass="48875">MAKRTEKRNFVDPMLLGEDPPNKEYALNCRLEETDDEHVILIFTPEKSYTINASTEHNEAWLKAMDKCHRFIWKMLKTNRYAVEHRFQWMVYNQSPKGCAECGAGEASFIMLNLGLNICHKCFHRHEVDGGPSTEYIINSSACQRQDREMRAATEQGVQSDLRRHGRMRRIRNGLKRMWGNMRACFTCRNGWGYTDNTEAYLWFPAALKYAAFPQYPYVPPVTIAIHCHYFLAESVYIFMFFSTGEDPPNKEYALNCRLEETDDEHIILILTPEKSYTIHASTEHNEAWLKAMDKCHRFIWNMLRTNRYAVEHRFQWMVYNQSPKGCAECGAGEASFIMLNLGLNICHKCFHRHEVDGGPSTEYIINSSACQRQDREMRAATEQGVQSDLRRHGRMRRIRNGLKRMWQNMRACFKCQ</sequence>
<keyword evidence="1" id="KW-1185">Reference proteome</keyword>
<evidence type="ECO:0000313" key="1">
    <source>
        <dbReference type="Proteomes" id="UP000515159"/>
    </source>
</evidence>
<gene>
    <name evidence="2" type="primary">LOC117366643</name>
</gene>
<dbReference type="InParanoid" id="A0A6P8S7N9"/>
<dbReference type="InterPro" id="IPR037278">
    <property type="entry name" value="ARFGAP/RecO"/>
</dbReference>
<dbReference type="OrthoDB" id="69646at2759"/>
<reference evidence="2" key="1">
    <citation type="submission" date="2025-08" db="UniProtKB">
        <authorList>
            <consortium name="RefSeq"/>
        </authorList>
    </citation>
    <scope>IDENTIFICATION</scope>
</reference>
<evidence type="ECO:0000313" key="2">
    <source>
        <dbReference type="RefSeq" id="XP_033814159.1"/>
    </source>
</evidence>
<dbReference type="Proteomes" id="UP000515159">
    <property type="component" value="Chromosome 1"/>
</dbReference>
<proteinExistence type="predicted"/>
<dbReference type="RefSeq" id="XP_033814159.1">
    <property type="nucleotide sequence ID" value="XM_033958268.1"/>
</dbReference>
<organism evidence="1 2">
    <name type="scientific">Geotrypetes seraphini</name>
    <name type="common">Gaboon caecilian</name>
    <name type="synonym">Caecilia seraphini</name>
    <dbReference type="NCBI Taxonomy" id="260995"/>
    <lineage>
        <taxon>Eukaryota</taxon>
        <taxon>Metazoa</taxon>
        <taxon>Chordata</taxon>
        <taxon>Craniata</taxon>
        <taxon>Vertebrata</taxon>
        <taxon>Euteleostomi</taxon>
        <taxon>Amphibia</taxon>
        <taxon>Gymnophiona</taxon>
        <taxon>Geotrypetes</taxon>
    </lineage>
</organism>
<dbReference type="SUPFAM" id="SSF57863">
    <property type="entry name" value="ArfGap/RecO-like zinc finger"/>
    <property type="match status" value="2"/>
</dbReference>
<protein>
    <submittedName>
        <fullName evidence="2">Uncharacterized protein LOC117366643</fullName>
    </submittedName>
</protein>